<keyword evidence="1" id="KW-0472">Membrane</keyword>
<feature type="transmembrane region" description="Helical" evidence="1">
    <location>
        <begin position="227"/>
        <end position="248"/>
    </location>
</feature>
<accession>A0A5A9PM87</accession>
<dbReference type="Proteomes" id="UP000324632">
    <property type="component" value="Chromosome 4"/>
</dbReference>
<keyword evidence="1" id="KW-0812">Transmembrane</keyword>
<proteinExistence type="predicted"/>
<sequence length="359" mass="39877">MIMVKSSAHSGRRHQNLDEFMLKIWIILVTATGFAVSAVHTTHMAVLHGEDLTLDIPDRTDALKFISADEQIHSNLWKRDGKVLKGRKLRVRQHVTFKHTGTYTLFNVWNKEISSYTVKVKGVQRNVIRAPGETLNIPLDGIELESATLFFNGDDSNVTLVNGGEPVANRDPKYINRLQVTSKTINVLKVNVSDLGEYILKDHKRRIVSKSTLILVERHSTSSNKKALIALVLLVIPVIICCYCMIKFCCTDDESNTANTKTLNAQPESVPMCQTVTDPSQCYPTLPVQGQIQYPPTPQWNGQPAVPPYPNPVYPPGPVGPPAQPPQLNVHPNQYYPPAPVNFNPLMNNASPGLYPTTA</sequence>
<gene>
    <name evidence="2" type="ORF">E1301_Tti009123</name>
</gene>
<dbReference type="EMBL" id="SOYY01000004">
    <property type="protein sequence ID" value="KAA0722129.1"/>
    <property type="molecule type" value="Genomic_DNA"/>
</dbReference>
<keyword evidence="3" id="KW-1185">Reference proteome</keyword>
<dbReference type="AlphaFoldDB" id="A0A5A9PM87"/>
<evidence type="ECO:0000313" key="3">
    <source>
        <dbReference type="Proteomes" id="UP000324632"/>
    </source>
</evidence>
<evidence type="ECO:0000256" key="1">
    <source>
        <dbReference type="SAM" id="Phobius"/>
    </source>
</evidence>
<protein>
    <submittedName>
        <fullName evidence="2">Uncharacterized protein</fullName>
    </submittedName>
</protein>
<feature type="transmembrane region" description="Helical" evidence="1">
    <location>
        <begin position="20"/>
        <end position="39"/>
    </location>
</feature>
<comment type="caution">
    <text evidence="2">The sequence shown here is derived from an EMBL/GenBank/DDBJ whole genome shotgun (WGS) entry which is preliminary data.</text>
</comment>
<reference evidence="2 3" key="1">
    <citation type="journal article" date="2019" name="Mol. Ecol. Resour.">
        <title>Chromosome-level genome assembly of Triplophysa tibetana, a fish adapted to the harsh high-altitude environment of the Tibetan Plateau.</title>
        <authorList>
            <person name="Yang X."/>
            <person name="Liu H."/>
            <person name="Ma Z."/>
            <person name="Zou Y."/>
            <person name="Zou M."/>
            <person name="Mao Y."/>
            <person name="Li X."/>
            <person name="Wang H."/>
            <person name="Chen T."/>
            <person name="Wang W."/>
            <person name="Yang R."/>
        </authorList>
    </citation>
    <scope>NUCLEOTIDE SEQUENCE [LARGE SCALE GENOMIC DNA]</scope>
    <source>
        <strain evidence="2">TTIB1903HZAU</strain>
        <tissue evidence="2">Muscle</tissue>
    </source>
</reference>
<organism evidence="2 3">
    <name type="scientific">Triplophysa tibetana</name>
    <dbReference type="NCBI Taxonomy" id="1572043"/>
    <lineage>
        <taxon>Eukaryota</taxon>
        <taxon>Metazoa</taxon>
        <taxon>Chordata</taxon>
        <taxon>Craniata</taxon>
        <taxon>Vertebrata</taxon>
        <taxon>Euteleostomi</taxon>
        <taxon>Actinopterygii</taxon>
        <taxon>Neopterygii</taxon>
        <taxon>Teleostei</taxon>
        <taxon>Ostariophysi</taxon>
        <taxon>Cypriniformes</taxon>
        <taxon>Nemacheilidae</taxon>
        <taxon>Triplophysa</taxon>
    </lineage>
</organism>
<name>A0A5A9PM87_9TELE</name>
<evidence type="ECO:0000313" key="2">
    <source>
        <dbReference type="EMBL" id="KAA0722129.1"/>
    </source>
</evidence>
<keyword evidence="1" id="KW-1133">Transmembrane helix</keyword>